<feature type="domain" description="Amidase" evidence="2">
    <location>
        <begin position="86"/>
        <end position="493"/>
    </location>
</feature>
<dbReference type="Proteomes" id="UP000242188">
    <property type="component" value="Unassembled WGS sequence"/>
</dbReference>
<name>A0A210PE08_MIZYE</name>
<dbReference type="NCBIfam" id="NF005565">
    <property type="entry name" value="PRK07235.1"/>
    <property type="match status" value="1"/>
</dbReference>
<evidence type="ECO:0000259" key="2">
    <source>
        <dbReference type="Pfam" id="PF01425"/>
    </source>
</evidence>
<dbReference type="InterPro" id="IPR036928">
    <property type="entry name" value="AS_sf"/>
</dbReference>
<reference evidence="3 4" key="1">
    <citation type="journal article" date="2017" name="Nat. Ecol. Evol.">
        <title>Scallop genome provides insights into evolution of bilaterian karyotype and development.</title>
        <authorList>
            <person name="Wang S."/>
            <person name="Zhang J."/>
            <person name="Jiao W."/>
            <person name="Li J."/>
            <person name="Xun X."/>
            <person name="Sun Y."/>
            <person name="Guo X."/>
            <person name="Huan P."/>
            <person name="Dong B."/>
            <person name="Zhang L."/>
            <person name="Hu X."/>
            <person name="Sun X."/>
            <person name="Wang J."/>
            <person name="Zhao C."/>
            <person name="Wang Y."/>
            <person name="Wang D."/>
            <person name="Huang X."/>
            <person name="Wang R."/>
            <person name="Lv J."/>
            <person name="Li Y."/>
            <person name="Zhang Z."/>
            <person name="Liu B."/>
            <person name="Lu W."/>
            <person name="Hui Y."/>
            <person name="Liang J."/>
            <person name="Zhou Z."/>
            <person name="Hou R."/>
            <person name="Li X."/>
            <person name="Liu Y."/>
            <person name="Li H."/>
            <person name="Ning X."/>
            <person name="Lin Y."/>
            <person name="Zhao L."/>
            <person name="Xing Q."/>
            <person name="Dou J."/>
            <person name="Li Y."/>
            <person name="Mao J."/>
            <person name="Guo H."/>
            <person name="Dou H."/>
            <person name="Li T."/>
            <person name="Mu C."/>
            <person name="Jiang W."/>
            <person name="Fu Q."/>
            <person name="Fu X."/>
            <person name="Miao Y."/>
            <person name="Liu J."/>
            <person name="Yu Q."/>
            <person name="Li R."/>
            <person name="Liao H."/>
            <person name="Li X."/>
            <person name="Kong Y."/>
            <person name="Jiang Z."/>
            <person name="Chourrout D."/>
            <person name="Li R."/>
            <person name="Bao Z."/>
        </authorList>
    </citation>
    <scope>NUCLEOTIDE SEQUENCE [LARGE SCALE GENOMIC DNA]</scope>
    <source>
        <strain evidence="3 4">PY_sf001</strain>
    </source>
</reference>
<keyword evidence="4" id="KW-1185">Reference proteome</keyword>
<dbReference type="AlphaFoldDB" id="A0A210PE08"/>
<dbReference type="Gene3D" id="3.90.1300.10">
    <property type="entry name" value="Amidase signature (AS) domain"/>
    <property type="match status" value="1"/>
</dbReference>
<dbReference type="OrthoDB" id="421993at2759"/>
<dbReference type="SUPFAM" id="SSF75304">
    <property type="entry name" value="Amidase signature (AS) enzymes"/>
    <property type="match status" value="1"/>
</dbReference>
<evidence type="ECO:0000313" key="3">
    <source>
        <dbReference type="EMBL" id="OWF34704.1"/>
    </source>
</evidence>
<dbReference type="EMBL" id="NEDP02076751">
    <property type="protein sequence ID" value="OWF34704.1"/>
    <property type="molecule type" value="Genomic_DNA"/>
</dbReference>
<organism evidence="3 4">
    <name type="scientific">Mizuhopecten yessoensis</name>
    <name type="common">Japanese scallop</name>
    <name type="synonym">Patinopecten yessoensis</name>
    <dbReference type="NCBI Taxonomy" id="6573"/>
    <lineage>
        <taxon>Eukaryota</taxon>
        <taxon>Metazoa</taxon>
        <taxon>Spiralia</taxon>
        <taxon>Lophotrochozoa</taxon>
        <taxon>Mollusca</taxon>
        <taxon>Bivalvia</taxon>
        <taxon>Autobranchia</taxon>
        <taxon>Pteriomorphia</taxon>
        <taxon>Pectinida</taxon>
        <taxon>Pectinoidea</taxon>
        <taxon>Pectinidae</taxon>
        <taxon>Mizuhopecten</taxon>
    </lineage>
</organism>
<dbReference type="GO" id="GO:0003824">
    <property type="term" value="F:catalytic activity"/>
    <property type="evidence" value="ECO:0007669"/>
    <property type="project" value="InterPro"/>
</dbReference>
<dbReference type="Pfam" id="PF01425">
    <property type="entry name" value="Amidase"/>
    <property type="match status" value="1"/>
</dbReference>
<dbReference type="PANTHER" id="PTHR11895">
    <property type="entry name" value="TRANSAMIDASE"/>
    <property type="match status" value="1"/>
</dbReference>
<dbReference type="InterPro" id="IPR023631">
    <property type="entry name" value="Amidase_dom"/>
</dbReference>
<dbReference type="PROSITE" id="PS00571">
    <property type="entry name" value="AMIDASES"/>
    <property type="match status" value="1"/>
</dbReference>
<dbReference type="InterPro" id="IPR000120">
    <property type="entry name" value="Amidase"/>
</dbReference>
<evidence type="ECO:0000256" key="1">
    <source>
        <dbReference type="ARBA" id="ARBA00009199"/>
    </source>
</evidence>
<accession>A0A210PE08</accession>
<gene>
    <name evidence="3" type="ORF">KP79_PYT11471</name>
</gene>
<proteinExistence type="inferred from homology"/>
<dbReference type="PANTHER" id="PTHR11895:SF170">
    <property type="entry name" value="AMIDASE"/>
    <property type="match status" value="1"/>
</dbReference>
<dbReference type="InterPro" id="IPR020556">
    <property type="entry name" value="Amidase_CS"/>
</dbReference>
<dbReference type="STRING" id="6573.A0A210PE08"/>
<comment type="caution">
    <text evidence="3">The sequence shown here is derived from an EMBL/GenBank/DDBJ whole genome shotgun (WGS) entry which is preliminary data.</text>
</comment>
<evidence type="ECO:0000313" key="4">
    <source>
        <dbReference type="Proteomes" id="UP000242188"/>
    </source>
</evidence>
<comment type="similarity">
    <text evidence="1">Belongs to the amidase family.</text>
</comment>
<sequence length="570" mass="62172">MEEAGLLHAPAVLQPSLEEIHRLSEDLNLKCTVEEENAFFDHYKNVLKSYQTVYELPDPQLPVRYPRLPGHRERNDNAWYWRCDIKGADTGLLVGKTVAIKDSIAVAGVPMMHGTKLLEGYTPEFDATVVTRVLDAGGHILGKAACDDMCLSGGSWSSSTGPIVNPMNPTKDAGGSSSGCASLVARGLVDMAIGADQGGSIRTPASYCGIVGMKPTYGLIPYTGAMSGAVTIDHLGPMTKTVEDCALLLEALAGFDDDKDPRQQPFDSVPQYSKLCKQDVSGRRVGVLTEGFLGVDAGVNKCVQERLQRLTQAGVVLKDVSIPMHSVGTDIFVPITVEGSHACGAHGHGTGYLWKGYYPVSLQEAMTRGSSLRPYDLPINLKMRRILGEHMRRNYQNKFYARSQSLVPVLKKAYDDALKDVDVLIMPTLSKTAGNLPTAKSTAKERLEACMEISNNLASFDATGHPALSLNAGFSDQDGLPVGIQIVGRLNDDLAIFLLKAGRQRSYNNVGIGEYFVGSSITLEKFGEDFGTSTMVIAFDYWFNIYGEPARYYDMSRRYNYVHGMSFYVL</sequence>
<protein>
    <submittedName>
        <fullName evidence="3">Amidase</fullName>
    </submittedName>
</protein>